<evidence type="ECO:0000256" key="1">
    <source>
        <dbReference type="SAM" id="Phobius"/>
    </source>
</evidence>
<feature type="domain" description="Potassium channel" evidence="2">
    <location>
        <begin position="101"/>
        <end position="154"/>
    </location>
</feature>
<reference evidence="4" key="1">
    <citation type="journal article" date="2019" name="Int. J. Syst. Evol. Microbiol.">
        <title>The Global Catalogue of Microorganisms (GCM) 10K type strain sequencing project: providing services to taxonomists for standard genome sequencing and annotation.</title>
        <authorList>
            <consortium name="The Broad Institute Genomics Platform"/>
            <consortium name="The Broad Institute Genome Sequencing Center for Infectious Disease"/>
            <person name="Wu L."/>
            <person name="Ma J."/>
        </authorList>
    </citation>
    <scope>NUCLEOTIDE SEQUENCE [LARGE SCALE GENOMIC DNA]</scope>
    <source>
        <strain evidence="4">JCM 17130</strain>
    </source>
</reference>
<dbReference type="RefSeq" id="WP_388008147.1">
    <property type="nucleotide sequence ID" value="NZ_JBHUEE010000007.1"/>
</dbReference>
<evidence type="ECO:0000313" key="3">
    <source>
        <dbReference type="EMBL" id="MFD1718913.1"/>
    </source>
</evidence>
<keyword evidence="1" id="KW-1133">Transmembrane helix</keyword>
<keyword evidence="1" id="KW-0472">Membrane</keyword>
<name>A0ABW4L629_9MICO</name>
<dbReference type="Gene3D" id="1.10.287.70">
    <property type="match status" value="1"/>
</dbReference>
<keyword evidence="3" id="KW-0406">Ion transport</keyword>
<proteinExistence type="predicted"/>
<sequence>MSTAAAWVATAAGIVMVVVAVWDVFHTMWHPSGQGRLSGGVLSLVWRVCRRLGVRGRRLSGPAGMVMVIVTWAGMVLLGWALVYWPRLPESFSYGPGSPVLDPTFLDAVYLSAVTVATLGYGDIVPVSPVLRLVMPLESLLGFGLLTAAVSWVLQVYPALTRRRSLALRLATLQRTDTADNLDRMHPTTAASLLDGVTDAICATHLDYAQYAETYYFGDPSPETSLGATVGYARRLGRAAQMCGSVDARQAGASLTSAIRELARVLDEQYLRTGSDVDGVLAAFREDQR</sequence>
<dbReference type="EMBL" id="JBHUEE010000007">
    <property type="protein sequence ID" value="MFD1718913.1"/>
    <property type="molecule type" value="Genomic_DNA"/>
</dbReference>
<feature type="transmembrane region" description="Helical" evidence="1">
    <location>
        <begin position="6"/>
        <end position="25"/>
    </location>
</feature>
<keyword evidence="1" id="KW-0812">Transmembrane</keyword>
<dbReference type="SUPFAM" id="SSF81324">
    <property type="entry name" value="Voltage-gated potassium channels"/>
    <property type="match status" value="1"/>
</dbReference>
<dbReference type="GO" id="GO:0034220">
    <property type="term" value="P:monoatomic ion transmembrane transport"/>
    <property type="evidence" value="ECO:0007669"/>
    <property type="project" value="UniProtKB-KW"/>
</dbReference>
<feature type="transmembrane region" description="Helical" evidence="1">
    <location>
        <begin position="65"/>
        <end position="85"/>
    </location>
</feature>
<keyword evidence="4" id="KW-1185">Reference proteome</keyword>
<dbReference type="Proteomes" id="UP001597277">
    <property type="component" value="Unassembled WGS sequence"/>
</dbReference>
<feature type="transmembrane region" description="Helical" evidence="1">
    <location>
        <begin position="140"/>
        <end position="160"/>
    </location>
</feature>
<accession>A0ABW4L629</accession>
<comment type="caution">
    <text evidence="3">The sequence shown here is derived from an EMBL/GenBank/DDBJ whole genome shotgun (WGS) entry which is preliminary data.</text>
</comment>
<organism evidence="3 4">
    <name type="scientific">Georgenia deserti</name>
    <dbReference type="NCBI Taxonomy" id="2093781"/>
    <lineage>
        <taxon>Bacteria</taxon>
        <taxon>Bacillati</taxon>
        <taxon>Actinomycetota</taxon>
        <taxon>Actinomycetes</taxon>
        <taxon>Micrococcales</taxon>
        <taxon>Bogoriellaceae</taxon>
        <taxon>Georgenia</taxon>
    </lineage>
</organism>
<protein>
    <submittedName>
        <fullName evidence="3">Potassium channel family protein</fullName>
    </submittedName>
</protein>
<keyword evidence="3" id="KW-0813">Transport</keyword>
<dbReference type="Pfam" id="PF07885">
    <property type="entry name" value="Ion_trans_2"/>
    <property type="match status" value="1"/>
</dbReference>
<keyword evidence="3" id="KW-0407">Ion channel</keyword>
<dbReference type="InterPro" id="IPR013099">
    <property type="entry name" value="K_chnl_dom"/>
</dbReference>
<gene>
    <name evidence="3" type="ORF">ACFSE6_13790</name>
</gene>
<evidence type="ECO:0000313" key="4">
    <source>
        <dbReference type="Proteomes" id="UP001597277"/>
    </source>
</evidence>
<evidence type="ECO:0000259" key="2">
    <source>
        <dbReference type="Pfam" id="PF07885"/>
    </source>
</evidence>